<dbReference type="AlphaFoldDB" id="A0A221UX78"/>
<dbReference type="KEGG" id="aalg:AREALGSMS7_02488"/>
<evidence type="ECO:0000259" key="1">
    <source>
        <dbReference type="Pfam" id="PF17032"/>
    </source>
</evidence>
<gene>
    <name evidence="2" type="ORF">AREALGSMS7_02488</name>
</gene>
<proteinExistence type="predicted"/>
<evidence type="ECO:0000313" key="2">
    <source>
        <dbReference type="EMBL" id="ASO05932.1"/>
    </source>
</evidence>
<evidence type="ECO:0000313" key="3">
    <source>
        <dbReference type="Proteomes" id="UP000204551"/>
    </source>
</evidence>
<dbReference type="EMBL" id="CP022515">
    <property type="protein sequence ID" value="ASO05932.1"/>
    <property type="molecule type" value="Genomic_DNA"/>
</dbReference>
<protein>
    <submittedName>
        <fullName evidence="2">Zinc-ribbon family protein</fullName>
    </submittedName>
</protein>
<sequence length="100" mass="11514">MPYYSKSINNKEMILFLGTKPGKTTSILLQNVVCPYCENKGTLTATTSTTYFHLFWISLFRVGNHTVISCSHCKRTYYEDEFTEEMQHSVETGTSLEQKN</sequence>
<name>A0A221UX78_9FLAO</name>
<organism evidence="2 3">
    <name type="scientific">Arenibacter algicola</name>
    <dbReference type="NCBI Taxonomy" id="616991"/>
    <lineage>
        <taxon>Bacteria</taxon>
        <taxon>Pseudomonadati</taxon>
        <taxon>Bacteroidota</taxon>
        <taxon>Flavobacteriia</taxon>
        <taxon>Flavobacteriales</taxon>
        <taxon>Flavobacteriaceae</taxon>
        <taxon>Arenibacter</taxon>
    </lineage>
</organism>
<dbReference type="Proteomes" id="UP000204551">
    <property type="component" value="Chromosome"/>
</dbReference>
<dbReference type="InterPro" id="IPR031493">
    <property type="entry name" value="Zinc_ribbon_15"/>
</dbReference>
<accession>A0A221UX78</accession>
<feature type="domain" description="Zinc-ribbon 15" evidence="1">
    <location>
        <begin position="32"/>
        <end position="81"/>
    </location>
</feature>
<reference evidence="2 3" key="1">
    <citation type="submission" date="2017-07" db="EMBL/GenBank/DDBJ databases">
        <title>Genome Sequence of Arenibacter algicola Strain SMS7 Isolated from a culture of the Diatom Skeletonema marinoi.</title>
        <authorList>
            <person name="Topel M."/>
            <person name="Pinder M.I.M."/>
            <person name="Johansson O.N."/>
            <person name="Kourtchenko O."/>
            <person name="Godhe A."/>
            <person name="Clarke A.K."/>
        </authorList>
    </citation>
    <scope>NUCLEOTIDE SEQUENCE [LARGE SCALE GENOMIC DNA]</scope>
    <source>
        <strain evidence="2 3">SMS7</strain>
    </source>
</reference>
<dbReference type="Pfam" id="PF17032">
    <property type="entry name" value="Zn_ribbon_15"/>
    <property type="match status" value="1"/>
</dbReference>